<dbReference type="EMBL" id="SLWK01000011">
    <property type="protein sequence ID" value="TCO06959.1"/>
    <property type="molecule type" value="Genomic_DNA"/>
</dbReference>
<evidence type="ECO:0000256" key="1">
    <source>
        <dbReference type="ARBA" id="ARBA00001917"/>
    </source>
</evidence>
<feature type="domain" description="Nitroreductase" evidence="6">
    <location>
        <begin position="9"/>
        <end position="63"/>
    </location>
</feature>
<name>A0A4R2GI45_9BACT</name>
<keyword evidence="5" id="KW-0560">Oxidoreductase</keyword>
<sequence>MKKSMLEQIQNRRSCRKFTSQPIGMDFKEQLIKAVLWSPTSKNNRPWEFVFIENKESIEQLSKCKPHGAAFLAGAPLAVVILADPAKSDVWVEDCSIAAILLQMVAEDLGLGSTWIQVRLREHDEKLSASDYVKGIIKASGNLEVASIIAIGYKEREREPYTDDVLLKERVHLEAFQE</sequence>
<keyword evidence="4" id="KW-0288">FMN</keyword>
<dbReference type="PANTHER" id="PTHR43673">
    <property type="entry name" value="NAD(P)H NITROREDUCTASE YDGI-RELATED"/>
    <property type="match status" value="1"/>
</dbReference>
<dbReference type="Proteomes" id="UP000295221">
    <property type="component" value="Unassembled WGS sequence"/>
</dbReference>
<comment type="similarity">
    <text evidence="2">Belongs to the nitroreductase family.</text>
</comment>
<dbReference type="RefSeq" id="WP_243699417.1">
    <property type="nucleotide sequence ID" value="NZ_SLWK01000011.1"/>
</dbReference>
<evidence type="ECO:0000259" key="6">
    <source>
        <dbReference type="Pfam" id="PF00881"/>
    </source>
</evidence>
<reference evidence="7 8" key="1">
    <citation type="submission" date="2019-03" db="EMBL/GenBank/DDBJ databases">
        <title>Genomic Encyclopedia of Type Strains, Phase IV (KMG-IV): sequencing the most valuable type-strain genomes for metagenomic binning, comparative biology and taxonomic classification.</title>
        <authorList>
            <person name="Goeker M."/>
        </authorList>
    </citation>
    <scope>NUCLEOTIDE SEQUENCE [LARGE SCALE GENOMIC DNA]</scope>
    <source>
        <strain evidence="7 8">DSM 24179</strain>
    </source>
</reference>
<dbReference type="InterPro" id="IPR000415">
    <property type="entry name" value="Nitroreductase-like"/>
</dbReference>
<keyword evidence="3" id="KW-0285">Flavoprotein</keyword>
<feature type="domain" description="Nitroreductase" evidence="6">
    <location>
        <begin position="69"/>
        <end position="153"/>
    </location>
</feature>
<protein>
    <submittedName>
        <fullName evidence="7">Nitroreductase</fullName>
    </submittedName>
</protein>
<comment type="caution">
    <text evidence="7">The sequence shown here is derived from an EMBL/GenBank/DDBJ whole genome shotgun (WGS) entry which is preliminary data.</text>
</comment>
<accession>A0A4R2GI45</accession>
<keyword evidence="8" id="KW-1185">Reference proteome</keyword>
<comment type="cofactor">
    <cofactor evidence="1">
        <name>FMN</name>
        <dbReference type="ChEBI" id="CHEBI:58210"/>
    </cofactor>
</comment>
<evidence type="ECO:0000256" key="3">
    <source>
        <dbReference type="ARBA" id="ARBA00022630"/>
    </source>
</evidence>
<dbReference type="CDD" id="cd02151">
    <property type="entry name" value="nitroreductase"/>
    <property type="match status" value="1"/>
</dbReference>
<proteinExistence type="inferred from homology"/>
<evidence type="ECO:0000256" key="2">
    <source>
        <dbReference type="ARBA" id="ARBA00007118"/>
    </source>
</evidence>
<dbReference type="Gene3D" id="3.40.109.10">
    <property type="entry name" value="NADH Oxidase"/>
    <property type="match status" value="1"/>
</dbReference>
<gene>
    <name evidence="7" type="ORF">EV194_11177</name>
</gene>
<dbReference type="GO" id="GO:0016491">
    <property type="term" value="F:oxidoreductase activity"/>
    <property type="evidence" value="ECO:0007669"/>
    <property type="project" value="UniProtKB-KW"/>
</dbReference>
<dbReference type="SUPFAM" id="SSF55469">
    <property type="entry name" value="FMN-dependent nitroreductase-like"/>
    <property type="match status" value="1"/>
</dbReference>
<evidence type="ECO:0000313" key="8">
    <source>
        <dbReference type="Proteomes" id="UP000295221"/>
    </source>
</evidence>
<evidence type="ECO:0000313" key="7">
    <source>
        <dbReference type="EMBL" id="TCO06959.1"/>
    </source>
</evidence>
<dbReference type="PANTHER" id="PTHR43673:SF2">
    <property type="entry name" value="NITROREDUCTASE"/>
    <property type="match status" value="1"/>
</dbReference>
<dbReference type="Pfam" id="PF00881">
    <property type="entry name" value="Nitroreductase"/>
    <property type="match status" value="2"/>
</dbReference>
<evidence type="ECO:0000256" key="5">
    <source>
        <dbReference type="ARBA" id="ARBA00023002"/>
    </source>
</evidence>
<dbReference type="AlphaFoldDB" id="A0A4R2GI45"/>
<evidence type="ECO:0000256" key="4">
    <source>
        <dbReference type="ARBA" id="ARBA00022643"/>
    </source>
</evidence>
<dbReference type="InterPro" id="IPR029479">
    <property type="entry name" value="Nitroreductase"/>
</dbReference>
<organism evidence="7 8">
    <name type="scientific">Natronoflexus pectinivorans</name>
    <dbReference type="NCBI Taxonomy" id="682526"/>
    <lineage>
        <taxon>Bacteria</taxon>
        <taxon>Pseudomonadati</taxon>
        <taxon>Bacteroidota</taxon>
        <taxon>Bacteroidia</taxon>
        <taxon>Marinilabiliales</taxon>
        <taxon>Marinilabiliaceae</taxon>
        <taxon>Natronoflexus</taxon>
    </lineage>
</organism>